<protein>
    <recommendedName>
        <fullName evidence="4">YjzC-like protein</fullName>
    </recommendedName>
</protein>
<dbReference type="RefSeq" id="WP_093535971.1">
    <property type="nucleotide sequence ID" value="NZ_FOXU01000002.1"/>
</dbReference>
<evidence type="ECO:0000313" key="2">
    <source>
        <dbReference type="EMBL" id="SFQ32851.1"/>
    </source>
</evidence>
<feature type="region of interest" description="Disordered" evidence="1">
    <location>
        <begin position="77"/>
        <end position="101"/>
    </location>
</feature>
<proteinExistence type="predicted"/>
<organism evidence="2 3">
    <name type="scientific">Psychrobacillus psychrotolerans</name>
    <dbReference type="NCBI Taxonomy" id="126156"/>
    <lineage>
        <taxon>Bacteria</taxon>
        <taxon>Bacillati</taxon>
        <taxon>Bacillota</taxon>
        <taxon>Bacilli</taxon>
        <taxon>Bacillales</taxon>
        <taxon>Bacillaceae</taxon>
        <taxon>Psychrobacillus</taxon>
    </lineage>
</organism>
<accession>A0A1I5XLK0</accession>
<dbReference type="OrthoDB" id="2622097at2"/>
<dbReference type="EMBL" id="FOXU01000002">
    <property type="protein sequence ID" value="SFQ32851.1"/>
    <property type="molecule type" value="Genomic_DNA"/>
</dbReference>
<evidence type="ECO:0008006" key="4">
    <source>
        <dbReference type="Google" id="ProtNLM"/>
    </source>
</evidence>
<dbReference type="Proteomes" id="UP000198734">
    <property type="component" value="Unassembled WGS sequence"/>
</dbReference>
<dbReference type="STRING" id="126156.SAMN05421670_1602"/>
<dbReference type="AlphaFoldDB" id="A0A1I5XLK0"/>
<gene>
    <name evidence="2" type="ORF">SAMN05421670_1602</name>
</gene>
<sequence>MGSQQYEHATDEVVEETGAYTCEAGTTIRLNKGDKFPSCPESEVVTYWKHAEGHHHNSGEPVSEAGRYIDEDGDELDLAEGSTFPNCPKADTPTQWRHAGS</sequence>
<keyword evidence="3" id="KW-1185">Reference proteome</keyword>
<evidence type="ECO:0000256" key="1">
    <source>
        <dbReference type="SAM" id="MobiDB-lite"/>
    </source>
</evidence>
<name>A0A1I5XLK0_9BACI</name>
<evidence type="ECO:0000313" key="3">
    <source>
        <dbReference type="Proteomes" id="UP000198734"/>
    </source>
</evidence>
<reference evidence="3" key="1">
    <citation type="submission" date="2016-10" db="EMBL/GenBank/DDBJ databases">
        <authorList>
            <person name="Varghese N."/>
            <person name="Submissions S."/>
        </authorList>
    </citation>
    <scope>NUCLEOTIDE SEQUENCE [LARGE SCALE GENOMIC DNA]</scope>
    <source>
        <strain evidence="3">DSM 11706</strain>
    </source>
</reference>